<dbReference type="EMBL" id="FNHD01000015">
    <property type="protein sequence ID" value="SDM15573.1"/>
    <property type="molecule type" value="Genomic_DNA"/>
</dbReference>
<gene>
    <name evidence="2" type="ORF">SAMN05216273_1153</name>
</gene>
<protein>
    <recommendedName>
        <fullName evidence="1">DUF6705 domain-containing protein</fullName>
    </recommendedName>
</protein>
<reference evidence="2 3" key="1">
    <citation type="submission" date="2016-10" db="EMBL/GenBank/DDBJ databases">
        <authorList>
            <person name="Varghese N."/>
            <person name="Submissions S."/>
        </authorList>
    </citation>
    <scope>NUCLEOTIDE SEQUENCE [LARGE SCALE GENOMIC DNA]</scope>
    <source>
        <strain evidence="2 3">CGMCC 1.10941</strain>
    </source>
</reference>
<feature type="domain" description="DUF6705" evidence="1">
    <location>
        <begin position="1"/>
        <end position="179"/>
    </location>
</feature>
<evidence type="ECO:0000313" key="3">
    <source>
        <dbReference type="Proteomes" id="UP000199242"/>
    </source>
</evidence>
<dbReference type="Proteomes" id="UP000199242">
    <property type="component" value="Unassembled WGS sequence"/>
</dbReference>
<dbReference type="Pfam" id="PF20448">
    <property type="entry name" value="DUF6705"/>
    <property type="match status" value="1"/>
</dbReference>
<evidence type="ECO:0000313" key="2">
    <source>
        <dbReference type="EMBL" id="SDM15573.1"/>
    </source>
</evidence>
<proteinExistence type="predicted"/>
<dbReference type="PROSITE" id="PS51257">
    <property type="entry name" value="PROKAR_LIPOPROTEIN"/>
    <property type="match status" value="1"/>
</dbReference>
<organism evidence="2 3">
    <name type="scientific">Chryseobacterium taihuense</name>
    <dbReference type="NCBI Taxonomy" id="1141221"/>
    <lineage>
        <taxon>Bacteria</taxon>
        <taxon>Pseudomonadati</taxon>
        <taxon>Bacteroidota</taxon>
        <taxon>Flavobacteriia</taxon>
        <taxon>Flavobacteriales</taxon>
        <taxon>Weeksellaceae</taxon>
        <taxon>Chryseobacterium group</taxon>
        <taxon>Chryseobacterium</taxon>
    </lineage>
</organism>
<dbReference type="RefSeq" id="WP_089744942.1">
    <property type="nucleotide sequence ID" value="NZ_FNHD01000015.1"/>
</dbReference>
<comment type="caution">
    <text evidence="2">The sequence shown here is derived from an EMBL/GenBank/DDBJ whole genome shotgun (WGS) entry which is preliminary data.</text>
</comment>
<name>A0ABY0QZE8_9FLAO</name>
<sequence length="179" mass="20633">MKNILIIFVLSFIGCKAQQQILPLETRGIPIEGAYYKDLDNELDPYIGTWKGTFENKTFTITFTKYKDLGGLSNFYKDRLAGKYTMIDSNGNVLYSTYNLANEDAKVSSLGFVENTNHTKLRFQFSDLCIDGEIHISFNNIQKTQIYWKYFTYQELVTDDSGCAPYNEMPRGEFVLTKQ</sequence>
<accession>A0ABY0QZE8</accession>
<evidence type="ECO:0000259" key="1">
    <source>
        <dbReference type="Pfam" id="PF20448"/>
    </source>
</evidence>
<dbReference type="InterPro" id="IPR046551">
    <property type="entry name" value="DUF6705"/>
</dbReference>
<keyword evidence="3" id="KW-1185">Reference proteome</keyword>